<dbReference type="PANTHER" id="PTHR10344">
    <property type="entry name" value="THYMIDYLATE KINASE"/>
    <property type="match status" value="1"/>
</dbReference>
<feature type="transmembrane region" description="Helical" evidence="4">
    <location>
        <begin position="100"/>
        <end position="122"/>
    </location>
</feature>
<comment type="caution">
    <text evidence="6">The sequence shown here is derived from an EMBL/GenBank/DDBJ whole genome shotgun (WGS) entry which is preliminary data.</text>
</comment>
<dbReference type="Pfam" id="PF02223">
    <property type="entry name" value="Thymidylate_kin"/>
    <property type="match status" value="1"/>
</dbReference>
<dbReference type="GO" id="GO:0006227">
    <property type="term" value="P:dUDP biosynthetic process"/>
    <property type="evidence" value="ECO:0007669"/>
    <property type="project" value="TreeGrafter"/>
</dbReference>
<dbReference type="SUPFAM" id="SSF52540">
    <property type="entry name" value="P-loop containing nucleoside triphosphate hydrolases"/>
    <property type="match status" value="1"/>
</dbReference>
<organism evidence="6 7">
    <name type="scientific">Candidatus Falkowbacteria bacterium CG02_land_8_20_14_3_00_36_14</name>
    <dbReference type="NCBI Taxonomy" id="1974560"/>
    <lineage>
        <taxon>Bacteria</taxon>
        <taxon>Candidatus Falkowiibacteriota</taxon>
    </lineage>
</organism>
<dbReference type="InterPro" id="IPR027417">
    <property type="entry name" value="P-loop_NTPase"/>
</dbReference>
<dbReference type="GO" id="GO:0005524">
    <property type="term" value="F:ATP binding"/>
    <property type="evidence" value="ECO:0007669"/>
    <property type="project" value="UniProtKB-KW"/>
</dbReference>
<evidence type="ECO:0000256" key="3">
    <source>
        <dbReference type="ARBA" id="ARBA00022840"/>
    </source>
</evidence>
<accession>A0A2M7DNV4</accession>
<dbReference type="InterPro" id="IPR039430">
    <property type="entry name" value="Thymidylate_kin-like_dom"/>
</dbReference>
<keyword evidence="4" id="KW-1133">Transmembrane helix</keyword>
<protein>
    <recommendedName>
        <fullName evidence="5">Thymidylate kinase-like domain-containing protein</fullName>
    </recommendedName>
</protein>
<dbReference type="EMBL" id="PETS01000065">
    <property type="protein sequence ID" value="PIV51441.1"/>
    <property type="molecule type" value="Genomic_DNA"/>
</dbReference>
<comment type="similarity">
    <text evidence="1">Belongs to the thymidylate kinase family.</text>
</comment>
<dbReference type="GO" id="GO:0004550">
    <property type="term" value="F:nucleoside diphosphate kinase activity"/>
    <property type="evidence" value="ECO:0007669"/>
    <property type="project" value="TreeGrafter"/>
</dbReference>
<sequence length="196" mass="22949">MKLGREKLSKSNKHLFIVIEGVDGSGKTTVGEKLAEEINAVFYQTPSKFWRKKRNIVENSNVVIRFFYYFIATIFSTVEIRKILKTESVICDRYVYSTWAYHIVYGFSLLRFVSPFLIFYAFQKPDKAYYLYVSRTERENRISNRSKNTLKDRDSDTLKKTQEEFIKFSDLVIIDTSNINVEKVVNLITKDLGSGK</sequence>
<keyword evidence="4" id="KW-0472">Membrane</keyword>
<evidence type="ECO:0000259" key="5">
    <source>
        <dbReference type="Pfam" id="PF02223"/>
    </source>
</evidence>
<keyword evidence="4" id="KW-0812">Transmembrane</keyword>
<evidence type="ECO:0000256" key="1">
    <source>
        <dbReference type="ARBA" id="ARBA00009776"/>
    </source>
</evidence>
<feature type="transmembrane region" description="Helical" evidence="4">
    <location>
        <begin position="62"/>
        <end position="80"/>
    </location>
</feature>
<dbReference type="Proteomes" id="UP000228896">
    <property type="component" value="Unassembled WGS sequence"/>
</dbReference>
<evidence type="ECO:0000313" key="7">
    <source>
        <dbReference type="Proteomes" id="UP000228896"/>
    </source>
</evidence>
<gene>
    <name evidence="6" type="ORF">COS18_02810</name>
</gene>
<proteinExistence type="inferred from homology"/>
<dbReference type="Gene3D" id="3.40.50.300">
    <property type="entry name" value="P-loop containing nucleotide triphosphate hydrolases"/>
    <property type="match status" value="1"/>
</dbReference>
<dbReference type="GO" id="GO:0004798">
    <property type="term" value="F:dTMP kinase activity"/>
    <property type="evidence" value="ECO:0007669"/>
    <property type="project" value="TreeGrafter"/>
</dbReference>
<dbReference type="GO" id="GO:0006235">
    <property type="term" value="P:dTTP biosynthetic process"/>
    <property type="evidence" value="ECO:0007669"/>
    <property type="project" value="TreeGrafter"/>
</dbReference>
<dbReference type="AlphaFoldDB" id="A0A2M7DNV4"/>
<dbReference type="PANTHER" id="PTHR10344:SF4">
    <property type="entry name" value="UMP-CMP KINASE 2, MITOCHONDRIAL"/>
    <property type="match status" value="1"/>
</dbReference>
<dbReference type="GO" id="GO:0005737">
    <property type="term" value="C:cytoplasm"/>
    <property type="evidence" value="ECO:0007669"/>
    <property type="project" value="TreeGrafter"/>
</dbReference>
<dbReference type="GO" id="GO:0006233">
    <property type="term" value="P:dTDP biosynthetic process"/>
    <property type="evidence" value="ECO:0007669"/>
    <property type="project" value="TreeGrafter"/>
</dbReference>
<keyword evidence="2" id="KW-0547">Nucleotide-binding</keyword>
<reference evidence="7" key="1">
    <citation type="submission" date="2017-09" db="EMBL/GenBank/DDBJ databases">
        <title>Depth-based differentiation of microbial function through sediment-hosted aquifers and enrichment of novel symbionts in the deep terrestrial subsurface.</title>
        <authorList>
            <person name="Probst A.J."/>
            <person name="Ladd B."/>
            <person name="Jarett J.K."/>
            <person name="Geller-Mcgrath D.E."/>
            <person name="Sieber C.M.K."/>
            <person name="Emerson J.B."/>
            <person name="Anantharaman K."/>
            <person name="Thomas B.C."/>
            <person name="Malmstrom R."/>
            <person name="Stieglmeier M."/>
            <person name="Klingl A."/>
            <person name="Woyke T."/>
            <person name="Ryan C.M."/>
            <person name="Banfield J.F."/>
        </authorList>
    </citation>
    <scope>NUCLEOTIDE SEQUENCE [LARGE SCALE GENOMIC DNA]</scope>
</reference>
<keyword evidence="3" id="KW-0067">ATP-binding</keyword>
<evidence type="ECO:0000313" key="6">
    <source>
        <dbReference type="EMBL" id="PIV51441.1"/>
    </source>
</evidence>
<evidence type="ECO:0000256" key="4">
    <source>
        <dbReference type="SAM" id="Phobius"/>
    </source>
</evidence>
<evidence type="ECO:0000256" key="2">
    <source>
        <dbReference type="ARBA" id="ARBA00022741"/>
    </source>
</evidence>
<name>A0A2M7DNV4_9BACT</name>
<feature type="domain" description="Thymidylate kinase-like" evidence="5">
    <location>
        <begin position="19"/>
        <end position="188"/>
    </location>
</feature>